<dbReference type="PANTHER" id="PTHR34153:SF2">
    <property type="entry name" value="SI:CH211-262H13.3-RELATED"/>
    <property type="match status" value="1"/>
</dbReference>
<accession>A0A8J2JG56</accession>
<evidence type="ECO:0000259" key="2">
    <source>
        <dbReference type="Pfam" id="PF16064"/>
    </source>
</evidence>
<feature type="region of interest" description="Disordered" evidence="1">
    <location>
        <begin position="1"/>
        <end position="22"/>
    </location>
</feature>
<evidence type="ECO:0000256" key="1">
    <source>
        <dbReference type="SAM" id="MobiDB-lite"/>
    </source>
</evidence>
<evidence type="ECO:0000313" key="4">
    <source>
        <dbReference type="Proteomes" id="UP000708208"/>
    </source>
</evidence>
<keyword evidence="4" id="KW-1185">Reference proteome</keyword>
<dbReference type="OrthoDB" id="7988731at2759"/>
<comment type="caution">
    <text evidence="3">The sequence shown here is derived from an EMBL/GenBank/DDBJ whole genome shotgun (WGS) entry which is preliminary data.</text>
</comment>
<dbReference type="AlphaFoldDB" id="A0A8J2JG56"/>
<name>A0A8J2JG56_9HEXA</name>
<dbReference type="InterPro" id="IPR032071">
    <property type="entry name" value="DUF4806"/>
</dbReference>
<evidence type="ECO:0000313" key="3">
    <source>
        <dbReference type="EMBL" id="CAG7719021.1"/>
    </source>
</evidence>
<dbReference type="EMBL" id="CAJVCH010058054">
    <property type="protein sequence ID" value="CAG7719021.1"/>
    <property type="molecule type" value="Genomic_DNA"/>
</dbReference>
<gene>
    <name evidence="3" type="ORF">AFUS01_LOCUS8369</name>
</gene>
<organism evidence="3 4">
    <name type="scientific">Allacma fusca</name>
    <dbReference type="NCBI Taxonomy" id="39272"/>
    <lineage>
        <taxon>Eukaryota</taxon>
        <taxon>Metazoa</taxon>
        <taxon>Ecdysozoa</taxon>
        <taxon>Arthropoda</taxon>
        <taxon>Hexapoda</taxon>
        <taxon>Collembola</taxon>
        <taxon>Symphypleona</taxon>
        <taxon>Sminthuridae</taxon>
        <taxon>Allacma</taxon>
    </lineage>
</organism>
<dbReference type="PANTHER" id="PTHR34153">
    <property type="entry name" value="SI:CH211-262H13.3-RELATED-RELATED"/>
    <property type="match status" value="1"/>
</dbReference>
<dbReference type="Proteomes" id="UP000708208">
    <property type="component" value="Unassembled WGS sequence"/>
</dbReference>
<protein>
    <recommendedName>
        <fullName evidence="2">DUF4806 domain-containing protein</fullName>
    </recommendedName>
</protein>
<reference evidence="3" key="1">
    <citation type="submission" date="2021-06" db="EMBL/GenBank/DDBJ databases">
        <authorList>
            <person name="Hodson N. C."/>
            <person name="Mongue J. A."/>
            <person name="Jaron S. K."/>
        </authorList>
    </citation>
    <scope>NUCLEOTIDE SEQUENCE</scope>
</reference>
<sequence>MSTPILIKNESGNRHDSSQDVQPIGVSPLQVFNLVSDSDIESQGSFGPDWIDPVHRSVPETVKRSWKLKLPAESVSDVLRLNALLIEDENERELESRISKLGGTDVGKCTRNILRKILTDEAAQGLNWRGQNGKVAMVQMRITTLISDAVIGFLGSNKAATALVEDSIKEWLKQASNRISQKLKRHQLHPSDD</sequence>
<proteinExistence type="predicted"/>
<feature type="domain" description="DUF4806" evidence="2">
    <location>
        <begin position="69"/>
        <end position="146"/>
    </location>
</feature>
<dbReference type="Pfam" id="PF16064">
    <property type="entry name" value="DUF4806"/>
    <property type="match status" value="1"/>
</dbReference>